<evidence type="ECO:0000313" key="3">
    <source>
        <dbReference type="EMBL" id="TVT43012.1"/>
    </source>
</evidence>
<dbReference type="SUPFAM" id="SSF56988">
    <property type="entry name" value="Anthrax protective antigen"/>
    <property type="match status" value="3"/>
</dbReference>
<dbReference type="SMART" id="SM00758">
    <property type="entry name" value="PA14"/>
    <property type="match status" value="3"/>
</dbReference>
<dbReference type="Pfam" id="PF05345">
    <property type="entry name" value="He_PIG"/>
    <property type="match status" value="2"/>
</dbReference>
<dbReference type="InterPro" id="IPR011658">
    <property type="entry name" value="PA14_dom"/>
</dbReference>
<dbReference type="Gene3D" id="3.90.182.10">
    <property type="entry name" value="Toxin - Anthrax Protective Antigen,domain 1"/>
    <property type="match status" value="3"/>
</dbReference>
<dbReference type="PROSITE" id="PS51820">
    <property type="entry name" value="PA14"/>
    <property type="match status" value="3"/>
</dbReference>
<feature type="domain" description="PA14" evidence="2">
    <location>
        <begin position="43"/>
        <end position="217"/>
    </location>
</feature>
<feature type="signal peptide" evidence="1">
    <location>
        <begin position="1"/>
        <end position="30"/>
    </location>
</feature>
<evidence type="ECO:0000313" key="4">
    <source>
        <dbReference type="Proteomes" id="UP000317624"/>
    </source>
</evidence>
<name>A0A558C2W4_9BACT</name>
<gene>
    <name evidence="3" type="ORF">FNT36_02660</name>
</gene>
<sequence length="996" mass="102715">MKENFIHNVCTKARIYLFLLPFLLSKSVLAQNACGSIDPAGNASQSGLYAEYYTGYWYGSAADNAGRSAFFTNRTPAIRRIETTAAVNYAANNSWGDLYNGGAGPAGGTAANPDNFSARYRGGLNIPTAGSYTFYLSSDDAGYLWIDGDARAQNPSLDNANIKITGTGTEIASGALTLTQGYHDLAILYGENTGNNYLILKYTGPGVTTRTVVPSSWFCTGIRSVPTALTYAPATSQTTYGTAGSSVAPTVANGNSPVTSYAITNAGSLPAGISINTTTGVLTAGPTVLPGAYAVGVSATNTYGTAAFPSVYTFNVYAPGCAGIDPYGNPSQPGLLAEYYKGYFADQPGFFTNNTAYPLNSTNNPARIQRVETAPNYTTDGAWNASGLALFTAGVAGGSDAQPSAFSARYRGRIYISTAGVYTFYLTSDDASYLLIDGNATAQTASAPYTVNNGGGHGTKTVSGTAGTATAPLAVGWHNLLLLYGNDPSSSYLKLEYSGADNNNTQQVIPTAVLCTGIQSVPTGLAYSPGATTYAAGSTASSAAPTVYSGNTTPLTYAITNAGSLPAGITINPATGVLSGNGTVTPGTYTVSMSATNAYGTAAFPTVYTFTVLAQGCTGNDAGGNAAQSGLYGEYYTGYFGNTNGTDTDANLAFFNNNTPKLQAVASTLNYTINASWSSTGLNLFTAGAASNSDAAPATFSARYRGRIYIATPGTYTFSLNSDDGSYVFLDEAATATTLTIASATVNNGGLHSSGTTKSGSKDLTVGLHDILVLYGQNPTDSYLTLQYAGPAGSGINQQIVPTTVLCSSSSPRPLPVTLTRFEAQALGAVVAVSWTTASEQSSASFEVERSADGLVFTKIGQLAAAGTTSQGQQYQVLDRAPLSGLSYYRLRQLDLGGAAHYSPVVPVQLASSAAPRLALAPNPTTGRVAVQLVQATAQAATLQVLDALGRTVYQQALPATATQEHTLDLQALPAGVYLVRVTSAAGIATQRLVRQ</sequence>
<evidence type="ECO:0000259" key="2">
    <source>
        <dbReference type="PROSITE" id="PS51820"/>
    </source>
</evidence>
<dbReference type="InterPro" id="IPR026444">
    <property type="entry name" value="Secre_tail"/>
</dbReference>
<dbReference type="AlphaFoldDB" id="A0A558C2W4"/>
<dbReference type="EMBL" id="VMRJ01000001">
    <property type="protein sequence ID" value="TVT43012.1"/>
    <property type="molecule type" value="Genomic_DNA"/>
</dbReference>
<dbReference type="InterPro" id="IPR037524">
    <property type="entry name" value="PA14/GLEYA"/>
</dbReference>
<proteinExistence type="predicted"/>
<keyword evidence="1" id="KW-0732">Signal</keyword>
<evidence type="ECO:0000256" key="1">
    <source>
        <dbReference type="SAM" id="SignalP"/>
    </source>
</evidence>
<dbReference type="Pfam" id="PF07691">
    <property type="entry name" value="PA14"/>
    <property type="match status" value="2"/>
</dbReference>
<keyword evidence="4" id="KW-1185">Reference proteome</keyword>
<comment type="caution">
    <text evidence="3">The sequence shown here is derived from an EMBL/GenBank/DDBJ whole genome shotgun (WGS) entry which is preliminary data.</text>
</comment>
<dbReference type="Gene3D" id="2.60.40.10">
    <property type="entry name" value="Immunoglobulins"/>
    <property type="match status" value="2"/>
</dbReference>
<reference evidence="3 4" key="1">
    <citation type="submission" date="2019-07" db="EMBL/GenBank/DDBJ databases">
        <title>Hymenobacter sp. straun FUR1 Genome sequencing and assembly.</title>
        <authorList>
            <person name="Chhetri G."/>
        </authorList>
    </citation>
    <scope>NUCLEOTIDE SEQUENCE [LARGE SCALE GENOMIC DNA]</scope>
    <source>
        <strain evidence="3 4">Fur1</strain>
    </source>
</reference>
<organism evidence="3 4">
    <name type="scientific">Hymenobacter setariae</name>
    <dbReference type="NCBI Taxonomy" id="2594794"/>
    <lineage>
        <taxon>Bacteria</taxon>
        <taxon>Pseudomonadati</taxon>
        <taxon>Bacteroidota</taxon>
        <taxon>Cytophagia</taxon>
        <taxon>Cytophagales</taxon>
        <taxon>Hymenobacteraceae</taxon>
        <taxon>Hymenobacter</taxon>
    </lineage>
</organism>
<dbReference type="OrthoDB" id="3751446at2"/>
<dbReference type="NCBIfam" id="TIGR04183">
    <property type="entry name" value="Por_Secre_tail"/>
    <property type="match status" value="1"/>
</dbReference>
<feature type="domain" description="PA14" evidence="2">
    <location>
        <begin position="330"/>
        <end position="513"/>
    </location>
</feature>
<dbReference type="Pfam" id="PF18962">
    <property type="entry name" value="Por_Secre_tail"/>
    <property type="match status" value="1"/>
</dbReference>
<dbReference type="Proteomes" id="UP000317624">
    <property type="component" value="Unassembled WGS sequence"/>
</dbReference>
<accession>A0A558C2W4</accession>
<protein>
    <submittedName>
        <fullName evidence="3">T9SS type A sorting domain-containing protein</fullName>
    </submittedName>
</protein>
<dbReference type="InterPro" id="IPR013783">
    <property type="entry name" value="Ig-like_fold"/>
</dbReference>
<feature type="domain" description="PA14" evidence="2">
    <location>
        <begin position="645"/>
        <end position="805"/>
    </location>
</feature>
<feature type="chain" id="PRO_5035254316" evidence="1">
    <location>
        <begin position="31"/>
        <end position="996"/>
    </location>
</feature>